<name>A0A955I6L3_9BACT</name>
<feature type="transmembrane region" description="Helical" evidence="7">
    <location>
        <begin position="150"/>
        <end position="169"/>
    </location>
</feature>
<accession>A0A955I6L3</accession>
<dbReference type="InterPro" id="IPR042094">
    <property type="entry name" value="T2SS_GspF_sf"/>
</dbReference>
<evidence type="ECO:0000259" key="8">
    <source>
        <dbReference type="Pfam" id="PF00482"/>
    </source>
</evidence>
<dbReference type="Pfam" id="PF00482">
    <property type="entry name" value="T2SSF"/>
    <property type="match status" value="2"/>
</dbReference>
<reference evidence="9" key="1">
    <citation type="submission" date="2020-04" db="EMBL/GenBank/DDBJ databases">
        <authorList>
            <person name="Zhang T."/>
        </authorList>
    </citation>
    <scope>NUCLEOTIDE SEQUENCE</scope>
    <source>
        <strain evidence="9">HKST-UBA12</strain>
    </source>
</reference>
<dbReference type="PANTHER" id="PTHR30012">
    <property type="entry name" value="GENERAL SECRETION PATHWAY PROTEIN"/>
    <property type="match status" value="1"/>
</dbReference>
<keyword evidence="4 7" id="KW-0812">Transmembrane</keyword>
<reference evidence="9" key="2">
    <citation type="journal article" date="2021" name="Microbiome">
        <title>Successional dynamics and alternative stable states in a saline activated sludge microbial community over 9 years.</title>
        <authorList>
            <person name="Wang Y."/>
            <person name="Ye J."/>
            <person name="Ju F."/>
            <person name="Liu L."/>
            <person name="Boyd J.A."/>
            <person name="Deng Y."/>
            <person name="Parks D.H."/>
            <person name="Jiang X."/>
            <person name="Yin X."/>
            <person name="Woodcroft B.J."/>
            <person name="Tyson G.W."/>
            <person name="Hugenholtz P."/>
            <person name="Polz M.F."/>
            <person name="Zhang T."/>
        </authorList>
    </citation>
    <scope>NUCLEOTIDE SEQUENCE</scope>
    <source>
        <strain evidence="9">HKST-UBA12</strain>
    </source>
</reference>
<gene>
    <name evidence="9" type="ORF">KC640_00340</name>
</gene>
<proteinExistence type="inferred from homology"/>
<sequence length="422" mass="46964">FSLLLSAGVPVTEAIKAVIKQTRSKRARLELEEVNRQVAGGAKITTALAEYKLVDENLLTIIRLGEESGSLPGNLEVAASQKRYNEQLKSKLLSASLYPMLVTGILGVVGLLVFVFVLPRLSLIYKSFNADLPAITRLFIDIGTFMEANWVYVIPSILIGVPLIIYLVFYRKRSRWLGQNILYSVPAIKSVIQQSELSRLGYLGSTLLDRGIKLPEALQLLSNSTSFHQFQKLYSYLQVSITAGNSLDSAFSAYPHTDRYLSSYVIQSLTTGEKSGFLQESLAKIGEVYKERVDISIKNLLTLFEPMILIVVWAGVAFLALSVILPIYSVFDTFNQPNTQISSTNQTIKDTRLDNTSPPPFYVVTNFPGTYAKDGIDGEDSKQLDSLTPYLVINSDGDWYHLSFDDDTEGWINKDQVTISLN</sequence>
<dbReference type="InterPro" id="IPR018076">
    <property type="entry name" value="T2SS_GspF_dom"/>
</dbReference>
<feature type="domain" description="Type II secretion system protein GspF" evidence="8">
    <location>
        <begin position="1"/>
        <end position="119"/>
    </location>
</feature>
<dbReference type="Proteomes" id="UP000760819">
    <property type="component" value="Unassembled WGS sequence"/>
</dbReference>
<protein>
    <submittedName>
        <fullName evidence="9">Type II secretion system F family protein</fullName>
    </submittedName>
</protein>
<keyword evidence="6 7" id="KW-0472">Membrane</keyword>
<feature type="non-terminal residue" evidence="9">
    <location>
        <position position="1"/>
    </location>
</feature>
<evidence type="ECO:0000313" key="9">
    <source>
        <dbReference type="EMBL" id="MCA9378854.1"/>
    </source>
</evidence>
<keyword evidence="3" id="KW-1003">Cell membrane</keyword>
<dbReference type="Gene3D" id="1.20.81.30">
    <property type="entry name" value="Type II secretion system (T2SS), domain F"/>
    <property type="match status" value="2"/>
</dbReference>
<comment type="caution">
    <text evidence="9">The sequence shown here is derived from an EMBL/GenBank/DDBJ whole genome shotgun (WGS) entry which is preliminary data.</text>
</comment>
<evidence type="ECO:0000256" key="1">
    <source>
        <dbReference type="ARBA" id="ARBA00004651"/>
    </source>
</evidence>
<comment type="subcellular location">
    <subcellularLocation>
        <location evidence="1">Cell membrane</location>
        <topology evidence="1">Multi-pass membrane protein</topology>
    </subcellularLocation>
</comment>
<dbReference type="AlphaFoldDB" id="A0A955I6L3"/>
<dbReference type="InterPro" id="IPR003004">
    <property type="entry name" value="GspF/PilC"/>
</dbReference>
<feature type="transmembrane region" description="Helical" evidence="7">
    <location>
        <begin position="92"/>
        <end position="118"/>
    </location>
</feature>
<dbReference type="GO" id="GO:0005886">
    <property type="term" value="C:plasma membrane"/>
    <property type="evidence" value="ECO:0007669"/>
    <property type="project" value="UniProtKB-SubCell"/>
</dbReference>
<organism evidence="9 10">
    <name type="scientific">Candidatus Dojkabacteria bacterium</name>
    <dbReference type="NCBI Taxonomy" id="2099670"/>
    <lineage>
        <taxon>Bacteria</taxon>
        <taxon>Candidatus Dojkabacteria</taxon>
    </lineage>
</organism>
<comment type="similarity">
    <text evidence="2">Belongs to the GSP F family.</text>
</comment>
<dbReference type="EMBL" id="JAGQLI010000020">
    <property type="protein sequence ID" value="MCA9378854.1"/>
    <property type="molecule type" value="Genomic_DNA"/>
</dbReference>
<dbReference type="PANTHER" id="PTHR30012:SF0">
    <property type="entry name" value="TYPE II SECRETION SYSTEM PROTEIN F-RELATED"/>
    <property type="match status" value="1"/>
</dbReference>
<feature type="domain" description="Type II secretion system protein GspF" evidence="8">
    <location>
        <begin position="205"/>
        <end position="326"/>
    </location>
</feature>
<keyword evidence="5 7" id="KW-1133">Transmembrane helix</keyword>
<evidence type="ECO:0000256" key="7">
    <source>
        <dbReference type="SAM" id="Phobius"/>
    </source>
</evidence>
<evidence type="ECO:0000256" key="5">
    <source>
        <dbReference type="ARBA" id="ARBA00022989"/>
    </source>
</evidence>
<evidence type="ECO:0000256" key="2">
    <source>
        <dbReference type="ARBA" id="ARBA00005745"/>
    </source>
</evidence>
<evidence type="ECO:0000313" key="10">
    <source>
        <dbReference type="Proteomes" id="UP000760819"/>
    </source>
</evidence>
<evidence type="ECO:0000256" key="3">
    <source>
        <dbReference type="ARBA" id="ARBA00022475"/>
    </source>
</evidence>
<evidence type="ECO:0000256" key="6">
    <source>
        <dbReference type="ARBA" id="ARBA00023136"/>
    </source>
</evidence>
<evidence type="ECO:0000256" key="4">
    <source>
        <dbReference type="ARBA" id="ARBA00022692"/>
    </source>
</evidence>
<feature type="transmembrane region" description="Helical" evidence="7">
    <location>
        <begin position="307"/>
        <end position="331"/>
    </location>
</feature>